<accession>A0A2R5FQB0</accession>
<proteinExistence type="predicted"/>
<keyword evidence="1" id="KW-0472">Membrane</keyword>
<comment type="caution">
    <text evidence="2">The sequence shown here is derived from an EMBL/GenBank/DDBJ whole genome shotgun (WGS) entry which is preliminary data.</text>
</comment>
<reference evidence="2 3" key="1">
    <citation type="submission" date="2017-06" db="EMBL/GenBank/DDBJ databases">
        <title>Genome sequencing of cyanobaciteial culture collection at National Institute for Environmental Studies (NIES).</title>
        <authorList>
            <person name="Hirose Y."/>
            <person name="Shimura Y."/>
            <person name="Fujisawa T."/>
            <person name="Nakamura Y."/>
            <person name="Kawachi M."/>
        </authorList>
    </citation>
    <scope>NUCLEOTIDE SEQUENCE [LARGE SCALE GENOMIC DNA]</scope>
    <source>
        <strain evidence="2 3">NIES-4072</strain>
    </source>
</reference>
<sequence length="71" mass="7941">MDVTQLVKVSIILLLLATGVALLSRRLRIPYVTGLVLAALNEAIRKRILSEEIVCGRIQNLDEQLLKLEDD</sequence>
<feature type="transmembrane region" description="Helical" evidence="1">
    <location>
        <begin position="6"/>
        <end position="23"/>
    </location>
</feature>
<dbReference type="OrthoDB" id="154752at2"/>
<dbReference type="Proteomes" id="UP000245124">
    <property type="component" value="Unassembled WGS sequence"/>
</dbReference>
<name>A0A2R5FQB0_NOSCO</name>
<evidence type="ECO:0000256" key="1">
    <source>
        <dbReference type="SAM" id="Phobius"/>
    </source>
</evidence>
<evidence type="ECO:0000313" key="3">
    <source>
        <dbReference type="Proteomes" id="UP000245124"/>
    </source>
</evidence>
<protein>
    <submittedName>
        <fullName evidence="2">Sodium/hydrogen exchanger</fullName>
    </submittedName>
</protein>
<organism evidence="2 3">
    <name type="scientific">Nostoc commune NIES-4072</name>
    <dbReference type="NCBI Taxonomy" id="2005467"/>
    <lineage>
        <taxon>Bacteria</taxon>
        <taxon>Bacillati</taxon>
        <taxon>Cyanobacteriota</taxon>
        <taxon>Cyanophyceae</taxon>
        <taxon>Nostocales</taxon>
        <taxon>Nostocaceae</taxon>
        <taxon>Nostoc</taxon>
    </lineage>
</organism>
<keyword evidence="1" id="KW-0812">Transmembrane</keyword>
<keyword evidence="3" id="KW-1185">Reference proteome</keyword>
<keyword evidence="1" id="KW-1133">Transmembrane helix</keyword>
<dbReference type="AlphaFoldDB" id="A0A2R5FQB0"/>
<dbReference type="EMBL" id="BDUD01000001">
    <property type="protein sequence ID" value="GBG20946.1"/>
    <property type="molecule type" value="Genomic_DNA"/>
</dbReference>
<evidence type="ECO:0000313" key="2">
    <source>
        <dbReference type="EMBL" id="GBG20946.1"/>
    </source>
</evidence>
<gene>
    <name evidence="2" type="ORF">NIES4072_46280</name>
</gene>
<dbReference type="RefSeq" id="WP_109010939.1">
    <property type="nucleotide sequence ID" value="NZ_BDUD01000001.1"/>
</dbReference>